<dbReference type="PANTHER" id="PTHR33112:SF16">
    <property type="entry name" value="HETEROKARYON INCOMPATIBILITY DOMAIN-CONTAINING PROTEIN"/>
    <property type="match status" value="1"/>
</dbReference>
<dbReference type="Pfam" id="PF06985">
    <property type="entry name" value="HET"/>
    <property type="match status" value="1"/>
</dbReference>
<dbReference type="InterPro" id="IPR010730">
    <property type="entry name" value="HET"/>
</dbReference>
<accession>A0A9P9J0I2</accession>
<dbReference type="PANTHER" id="PTHR33112">
    <property type="entry name" value="DOMAIN PROTEIN, PUTATIVE-RELATED"/>
    <property type="match status" value="1"/>
</dbReference>
<keyword evidence="3" id="KW-1185">Reference proteome</keyword>
<name>A0A9P9J0I2_9HYPO</name>
<protein>
    <submittedName>
        <fullName evidence="2">Heterokaryon incompatibility protein-domain-containing protein</fullName>
    </submittedName>
</protein>
<reference evidence="2" key="1">
    <citation type="journal article" date="2021" name="Nat. Commun.">
        <title>Genetic determinants of endophytism in the Arabidopsis root mycobiome.</title>
        <authorList>
            <person name="Mesny F."/>
            <person name="Miyauchi S."/>
            <person name="Thiergart T."/>
            <person name="Pickel B."/>
            <person name="Atanasova L."/>
            <person name="Karlsson M."/>
            <person name="Huettel B."/>
            <person name="Barry K.W."/>
            <person name="Haridas S."/>
            <person name="Chen C."/>
            <person name="Bauer D."/>
            <person name="Andreopoulos W."/>
            <person name="Pangilinan J."/>
            <person name="LaButti K."/>
            <person name="Riley R."/>
            <person name="Lipzen A."/>
            <person name="Clum A."/>
            <person name="Drula E."/>
            <person name="Henrissat B."/>
            <person name="Kohler A."/>
            <person name="Grigoriev I.V."/>
            <person name="Martin F.M."/>
            <person name="Hacquard S."/>
        </authorList>
    </citation>
    <scope>NUCLEOTIDE SEQUENCE</scope>
    <source>
        <strain evidence="2">MPI-CAGE-AT-0147</strain>
    </source>
</reference>
<proteinExistence type="predicted"/>
<organism evidence="2 3">
    <name type="scientific">Dactylonectria macrodidyma</name>
    <dbReference type="NCBI Taxonomy" id="307937"/>
    <lineage>
        <taxon>Eukaryota</taxon>
        <taxon>Fungi</taxon>
        <taxon>Dikarya</taxon>
        <taxon>Ascomycota</taxon>
        <taxon>Pezizomycotina</taxon>
        <taxon>Sordariomycetes</taxon>
        <taxon>Hypocreomycetidae</taxon>
        <taxon>Hypocreales</taxon>
        <taxon>Nectriaceae</taxon>
        <taxon>Dactylonectria</taxon>
    </lineage>
</organism>
<dbReference type="Proteomes" id="UP000738349">
    <property type="component" value="Unassembled WGS sequence"/>
</dbReference>
<sequence>MEIIRQFLDPSSARTIARRDGYCPACTDMLCTPEGIKALDALPGYRHYNRHQCRKSAQQECPLCELIFRKEWDNPRNTIGVNETGVTINNKRSEEEKKPLWFATRRCGDSSPSSYIHDVVDDWGRRMREGSGGKAWLDGGRITHVKPSQISQETWPWASQASISIVASGTQSYSQRPRCSNFLDGEILQEAKQLLEDCAGGRHEIYTPPRNGCTERYAALSYCCGGPQPLTATKHNIQNLYSGIEIHQLSQTLQDAIHVTRRLGLRYIWIDVLCIIQDSVEDKLFEMEKMRTVYRNVASEGFFKVARDYAPDSSCTMPVHFVEQPGVGNVTLAAKDSLGARYLEPLRTRGWAFQEAALSRRVMIFSGYDLQCHRDVKHQMFLNLGNLTQGTWNAMIGEYTSRSLAGIANELLQSKHLSPNIDRTYLIWLQGNRTALSSRAPTWSWACLDCPIIGFSVLQTPSRSERAIQINLGLDVDELAPESTCVYYILLDKHINAAGIDEGDPLWLYYVLGIVTSEAPEGGFQRLGSLRWDVDQPAEDKYTFGQRRRIRLV</sequence>
<gene>
    <name evidence="2" type="ORF">EDB81DRAFT_870111</name>
</gene>
<dbReference type="EMBL" id="JAGMUV010000011">
    <property type="protein sequence ID" value="KAH7140792.1"/>
    <property type="molecule type" value="Genomic_DNA"/>
</dbReference>
<evidence type="ECO:0000259" key="1">
    <source>
        <dbReference type="Pfam" id="PF06985"/>
    </source>
</evidence>
<feature type="domain" description="Heterokaryon incompatibility" evidence="1">
    <location>
        <begin position="217"/>
        <end position="355"/>
    </location>
</feature>
<dbReference type="OrthoDB" id="5125733at2759"/>
<dbReference type="AlphaFoldDB" id="A0A9P9J0I2"/>
<evidence type="ECO:0000313" key="2">
    <source>
        <dbReference type="EMBL" id="KAH7140792.1"/>
    </source>
</evidence>
<evidence type="ECO:0000313" key="3">
    <source>
        <dbReference type="Proteomes" id="UP000738349"/>
    </source>
</evidence>
<comment type="caution">
    <text evidence="2">The sequence shown here is derived from an EMBL/GenBank/DDBJ whole genome shotgun (WGS) entry which is preliminary data.</text>
</comment>